<organism evidence="2 3">
    <name type="scientific">Methylomonas subterranea</name>
    <dbReference type="NCBI Taxonomy" id="2952225"/>
    <lineage>
        <taxon>Bacteria</taxon>
        <taxon>Pseudomonadati</taxon>
        <taxon>Pseudomonadota</taxon>
        <taxon>Gammaproteobacteria</taxon>
        <taxon>Methylococcales</taxon>
        <taxon>Methylococcaceae</taxon>
        <taxon>Methylomonas</taxon>
    </lineage>
</organism>
<evidence type="ECO:0000313" key="3">
    <source>
        <dbReference type="Proteomes" id="UP001524499"/>
    </source>
</evidence>
<accession>A0ABT1TKM5</accession>
<dbReference type="EMBL" id="JANIBJ010000044">
    <property type="protein sequence ID" value="MCQ8106005.1"/>
    <property type="molecule type" value="Genomic_DNA"/>
</dbReference>
<dbReference type="InterPro" id="IPR038591">
    <property type="entry name" value="NolW-like_sf"/>
</dbReference>
<reference evidence="2 3" key="1">
    <citation type="submission" date="2022-07" db="EMBL/GenBank/DDBJ databases">
        <title>Methylomonas rivi sp. nov., Methylomonas rosea sp. nov., Methylomonas aureus sp. nov. and Methylomonas subterranea sp. nov., four novel methanotrophs isolated from a freshwater creek and the deep terrestrial subsurface.</title>
        <authorList>
            <person name="Abin C."/>
            <person name="Sankaranarayanan K."/>
            <person name="Garner C."/>
            <person name="Sindelar R."/>
            <person name="Kotary K."/>
            <person name="Garner R."/>
            <person name="Barclay S."/>
            <person name="Lawson P."/>
            <person name="Krumholz L."/>
        </authorList>
    </citation>
    <scope>NUCLEOTIDE SEQUENCE [LARGE SCALE GENOMIC DNA]</scope>
    <source>
        <strain evidence="2 3">SURF-2</strain>
    </source>
</reference>
<keyword evidence="3" id="KW-1185">Reference proteome</keyword>
<gene>
    <name evidence="2" type="ORF">NP590_17990</name>
</gene>
<evidence type="ECO:0000256" key="1">
    <source>
        <dbReference type="SAM" id="MobiDB-lite"/>
    </source>
</evidence>
<proteinExistence type="predicted"/>
<comment type="caution">
    <text evidence="2">The sequence shown here is derived from an EMBL/GenBank/DDBJ whole genome shotgun (WGS) entry which is preliminary data.</text>
</comment>
<name>A0ABT1TKM5_9GAMM</name>
<sequence>MKSDPAMPVDRMGAPRPANAAQGGPAAGRGNRCGPGIKALFARLSPALPVGLGLLLLLASANADESLLEIITLQNRPAAEVQALLAPLLETNEAVNSDGFNLIVKSSPDRMDSIRKLIAQLDSRRRNLLISVLQNSHKTAEQLNAEAAIALSPDSLRMRGMAGDTRNIDRRNTLQTLRALEGQAAHIQAGDIKAFDNIGIYGDPYGYTGITSNTYLREASTGFAVIPRLTDNDEVIIDITPWSERFTQNRGMESRHLQTTLRARLGEWLEIGGVSEQRQTDRQGFKGFNYSTRKRDQGILIKIDLAE</sequence>
<feature type="compositionally biased region" description="Low complexity" evidence="1">
    <location>
        <begin position="14"/>
        <end position="24"/>
    </location>
</feature>
<protein>
    <submittedName>
        <fullName evidence="2">Type II and III secretion system protein</fullName>
    </submittedName>
</protein>
<dbReference type="Gene3D" id="3.30.1370.120">
    <property type="match status" value="1"/>
</dbReference>
<feature type="region of interest" description="Disordered" evidence="1">
    <location>
        <begin position="1"/>
        <end position="29"/>
    </location>
</feature>
<dbReference type="Proteomes" id="UP001524499">
    <property type="component" value="Unassembled WGS sequence"/>
</dbReference>
<dbReference type="RefSeq" id="WP_256604046.1">
    <property type="nucleotide sequence ID" value="NZ_JANIBJ010000044.1"/>
</dbReference>
<evidence type="ECO:0000313" key="2">
    <source>
        <dbReference type="EMBL" id="MCQ8106005.1"/>
    </source>
</evidence>